<dbReference type="Proteomes" id="UP000702952">
    <property type="component" value="Unassembled WGS sequence"/>
</dbReference>
<keyword evidence="1" id="KW-0808">Transferase</keyword>
<sequence>MNAGVFAQFEMRQPSHQNAIDAIPGWSSSFPIPGLQAGNIPLFQDGRILSALNAYGSLEGAEVLEVGPLEAMHTFILNKQRPANIDAIEANQSCFLRCLVTKEILKLDKASFYLGDIQKWLQSTQKTYDFALASGVLYHMPDPGEFLHLLSKRANALFIWTHFFDETAMPPSDVRRRPFSGKIELRSVAGMELHYHERSYQNADQNASFCGGMKDRHFWLERSEIISLLERLGYSKIEIQAIDNNHPGGPCFSVFARR</sequence>
<evidence type="ECO:0000313" key="2">
    <source>
        <dbReference type="Proteomes" id="UP000702952"/>
    </source>
</evidence>
<protein>
    <submittedName>
        <fullName evidence="1">Class I SAM-dependent methyltransferase</fullName>
    </submittedName>
</protein>
<reference evidence="1" key="1">
    <citation type="journal article" date="2020" name="Science">
        <title>Unexpected conservation and global transmission of agrobacterial virulence plasmids.</title>
        <authorList>
            <person name="Weisberg A.J."/>
            <person name="Davis E.W. 2nd"/>
            <person name="Tabima J."/>
            <person name="Belcher M.S."/>
            <person name="Miller M."/>
            <person name="Kuo C.H."/>
            <person name="Loper J.E."/>
            <person name="Grunwald N.J."/>
            <person name="Putnam M.L."/>
            <person name="Chang J.H."/>
        </authorList>
    </citation>
    <scope>NUCLEOTIDE SEQUENCE</scope>
    <source>
        <strain evidence="1">17-1853-1a</strain>
    </source>
</reference>
<dbReference type="InterPro" id="IPR029063">
    <property type="entry name" value="SAM-dependent_MTases_sf"/>
</dbReference>
<comment type="caution">
    <text evidence="1">The sequence shown here is derived from an EMBL/GenBank/DDBJ whole genome shotgun (WGS) entry which is preliminary data.</text>
</comment>
<name>A0AA44J7N3_AGRTU</name>
<accession>A0AA44J7N3</accession>
<dbReference type="SUPFAM" id="SSF53335">
    <property type="entry name" value="S-adenosyl-L-methionine-dependent methyltransferases"/>
    <property type="match status" value="1"/>
</dbReference>
<gene>
    <name evidence="1" type="ORF">G6M46_06440</name>
</gene>
<dbReference type="EMBL" id="JAAMAY010000006">
    <property type="protein sequence ID" value="NTC27804.1"/>
    <property type="molecule type" value="Genomic_DNA"/>
</dbReference>
<keyword evidence="1" id="KW-0489">Methyltransferase</keyword>
<dbReference type="AlphaFoldDB" id="A0AA44J7N3"/>
<evidence type="ECO:0000313" key="1">
    <source>
        <dbReference type="EMBL" id="NTC27804.1"/>
    </source>
</evidence>
<proteinExistence type="predicted"/>
<organism evidence="1 2">
    <name type="scientific">Agrobacterium tumefaciens</name>
    <dbReference type="NCBI Taxonomy" id="358"/>
    <lineage>
        <taxon>Bacteria</taxon>
        <taxon>Pseudomonadati</taxon>
        <taxon>Pseudomonadota</taxon>
        <taxon>Alphaproteobacteria</taxon>
        <taxon>Hyphomicrobiales</taxon>
        <taxon>Rhizobiaceae</taxon>
        <taxon>Rhizobium/Agrobacterium group</taxon>
        <taxon>Agrobacterium</taxon>
        <taxon>Agrobacterium tumefaciens complex</taxon>
    </lineage>
</organism>
<dbReference type="GO" id="GO:0008168">
    <property type="term" value="F:methyltransferase activity"/>
    <property type="evidence" value="ECO:0007669"/>
    <property type="project" value="UniProtKB-KW"/>
</dbReference>
<dbReference type="GO" id="GO:0032259">
    <property type="term" value="P:methylation"/>
    <property type="evidence" value="ECO:0007669"/>
    <property type="project" value="UniProtKB-KW"/>
</dbReference>
<dbReference type="Gene3D" id="3.40.50.150">
    <property type="entry name" value="Vaccinia Virus protein VP39"/>
    <property type="match status" value="1"/>
</dbReference>